<dbReference type="EMBL" id="CP003360">
    <property type="protein sequence ID" value="AFM27908.1"/>
    <property type="molecule type" value="Genomic_DNA"/>
</dbReference>
<sequence length="72" mass="8422">MFVRRSLLYRFHSICRQPFAAWQRGLLYGAVTQAQLNRQRRTVRQAVLFIAIIENSDGLRFTSSSPIRIPLE</sequence>
<keyword evidence="2" id="KW-1185">Reference proteome</keyword>
<evidence type="ECO:0000313" key="2">
    <source>
        <dbReference type="Proteomes" id="UP000006055"/>
    </source>
</evidence>
<accession>I4CEB7</accession>
<reference evidence="2" key="1">
    <citation type="submission" date="2012-06" db="EMBL/GenBank/DDBJ databases">
        <title>Complete sequence of chromosome of Desulfomonile tiedjei DSM 6799.</title>
        <authorList>
            <person name="Lucas S."/>
            <person name="Copeland A."/>
            <person name="Lapidus A."/>
            <person name="Glavina del Rio T."/>
            <person name="Dalin E."/>
            <person name="Tice H."/>
            <person name="Bruce D."/>
            <person name="Goodwin L."/>
            <person name="Pitluck S."/>
            <person name="Peters L."/>
            <person name="Ovchinnikova G."/>
            <person name="Zeytun A."/>
            <person name="Lu M."/>
            <person name="Kyrpides N."/>
            <person name="Mavromatis K."/>
            <person name="Ivanova N."/>
            <person name="Brettin T."/>
            <person name="Detter J.C."/>
            <person name="Han C."/>
            <person name="Larimer F."/>
            <person name="Land M."/>
            <person name="Hauser L."/>
            <person name="Markowitz V."/>
            <person name="Cheng J.-F."/>
            <person name="Hugenholtz P."/>
            <person name="Woyke T."/>
            <person name="Wu D."/>
            <person name="Spring S."/>
            <person name="Schroeder M."/>
            <person name="Brambilla E."/>
            <person name="Klenk H.-P."/>
            <person name="Eisen J.A."/>
        </authorList>
    </citation>
    <scope>NUCLEOTIDE SEQUENCE [LARGE SCALE GENOMIC DNA]</scope>
    <source>
        <strain evidence="2">ATCC 49306 / DSM 6799 / DCB-1</strain>
    </source>
</reference>
<gene>
    <name evidence="1" type="ordered locus">Desti_5319</name>
</gene>
<name>I4CEB7_DESTA</name>
<organism evidence="1 2">
    <name type="scientific">Desulfomonile tiedjei (strain ATCC 49306 / DSM 6799 / DCB-1)</name>
    <dbReference type="NCBI Taxonomy" id="706587"/>
    <lineage>
        <taxon>Bacteria</taxon>
        <taxon>Pseudomonadati</taxon>
        <taxon>Thermodesulfobacteriota</taxon>
        <taxon>Desulfomonilia</taxon>
        <taxon>Desulfomonilales</taxon>
        <taxon>Desulfomonilaceae</taxon>
        <taxon>Desulfomonile</taxon>
    </lineage>
</organism>
<dbReference type="HOGENOM" id="CLU_2715857_0_0_7"/>
<dbReference type="Proteomes" id="UP000006055">
    <property type="component" value="Chromosome"/>
</dbReference>
<dbReference type="KEGG" id="dti:Desti_5319"/>
<evidence type="ECO:0000313" key="1">
    <source>
        <dbReference type="EMBL" id="AFM27908.1"/>
    </source>
</evidence>
<protein>
    <submittedName>
        <fullName evidence="1">Uncharacterized protein</fullName>
    </submittedName>
</protein>
<proteinExistence type="predicted"/>
<dbReference type="AlphaFoldDB" id="I4CEB7"/>